<dbReference type="PROSITE" id="PS00463">
    <property type="entry name" value="ZN2_CY6_FUNGAL_1"/>
    <property type="match status" value="1"/>
</dbReference>
<feature type="domain" description="Zn(2)-C6 fungal-type" evidence="8">
    <location>
        <begin position="48"/>
        <end position="79"/>
    </location>
</feature>
<dbReference type="GO" id="GO:0000981">
    <property type="term" value="F:DNA-binding transcription factor activity, RNA polymerase II-specific"/>
    <property type="evidence" value="ECO:0007669"/>
    <property type="project" value="InterPro"/>
</dbReference>
<accession>A0A0D7AZB5</accession>
<keyword evidence="4" id="KW-0238">DNA-binding</keyword>
<evidence type="ECO:0000256" key="3">
    <source>
        <dbReference type="ARBA" id="ARBA00023015"/>
    </source>
</evidence>
<dbReference type="InterPro" id="IPR001138">
    <property type="entry name" value="Zn2Cys6_DnaBD"/>
</dbReference>
<dbReference type="SUPFAM" id="SSF57701">
    <property type="entry name" value="Zn2/Cys6 DNA-binding domain"/>
    <property type="match status" value="1"/>
</dbReference>
<dbReference type="CDD" id="cd00067">
    <property type="entry name" value="GAL4"/>
    <property type="match status" value="1"/>
</dbReference>
<evidence type="ECO:0000313" key="10">
    <source>
        <dbReference type="Proteomes" id="UP000054007"/>
    </source>
</evidence>
<evidence type="ECO:0000256" key="2">
    <source>
        <dbReference type="ARBA" id="ARBA00022723"/>
    </source>
</evidence>
<gene>
    <name evidence="9" type="ORF">CYLTODRAFT_383348</name>
</gene>
<dbReference type="AlphaFoldDB" id="A0A0D7AZB5"/>
<dbReference type="InterPro" id="IPR036864">
    <property type="entry name" value="Zn2-C6_fun-type_DNA-bd_sf"/>
</dbReference>
<dbReference type="InterPro" id="IPR051089">
    <property type="entry name" value="prtT"/>
</dbReference>
<feature type="region of interest" description="Disordered" evidence="7">
    <location>
        <begin position="249"/>
        <end position="278"/>
    </location>
</feature>
<keyword evidence="5" id="KW-0804">Transcription</keyword>
<dbReference type="CDD" id="cd12148">
    <property type="entry name" value="fungal_TF_MHR"/>
    <property type="match status" value="1"/>
</dbReference>
<dbReference type="Pfam" id="PF04082">
    <property type="entry name" value="Fungal_trans"/>
    <property type="match status" value="1"/>
</dbReference>
<sequence length="757" mass="83810">MSQPPVGPQLKRPDAPNEEVHIPGMPPGMPKPTVANPLIRTLNRVPRACNACRKQKMRCEGAENPPCRRCRNVGIDCLFEKPQREPSLSGEAGLERIRSLEANVMDIRNGQGLILNTLAELQTFLRIPPMHQRPPPPEFVQAYLQGPPGSAGSPPTSHMPPPGMFPPGYMPPFSGLATMGPPPPAGEAPGNPNSFRPQPSEGEPYSLLAKRPAPNDDDEPDDNGGLPAPGLVAPWEVLRGLADVAIERAAKENGDGTDSDGRETDDRPNKRRKVKHKSGRVVTFPDVVSKNVITDSEARDLFKIYYHGCSTFLPVFDSKIDSFDALHERSPFAVDAICMVAARCRDGGGRPSEIHLKCLEEVQATSCASLFLPISKIEAVQAMLLVAGWSDNGWLSCGHAVRMAQELSLHKSWPTLMERIVTSQANLIADRELMVASRTWFALYLFEHQLSYATGRPSILKDDASIKNCRLILQHPATVDDDMRLVSTVELMALRERLYDGVPVDGPVTDEVHDLTLRAQVSFTDWFNAWDTIYSKKYEESAFYRQSLKVQQLHAELYHNALALRAIETAEDVNMMPDHQRVLALRSMQIARLCLDVTIKSGSYSEGLKYAVHYTHATATFTASLLLRLARLFPTECDTDAVRQQVERLVELMAEVPGKRYVLTLQVMLKHFRPTISGAEQPVMYPGLQDGSAMMPYPTQYQLQPGEVDQIWRGITTAGPLPVWASDQSLGGATFAKDGLNAFLLPNTYLPPLPQIW</sequence>
<dbReference type="Proteomes" id="UP000054007">
    <property type="component" value="Unassembled WGS sequence"/>
</dbReference>
<name>A0A0D7AZB5_9AGAR</name>
<dbReference type="OrthoDB" id="4454541at2759"/>
<keyword evidence="2" id="KW-0479">Metal-binding</keyword>
<comment type="subcellular location">
    <subcellularLocation>
        <location evidence="1">Nucleus</location>
    </subcellularLocation>
</comment>
<evidence type="ECO:0000256" key="4">
    <source>
        <dbReference type="ARBA" id="ARBA00023125"/>
    </source>
</evidence>
<dbReference type="GO" id="GO:0006351">
    <property type="term" value="P:DNA-templated transcription"/>
    <property type="evidence" value="ECO:0007669"/>
    <property type="project" value="InterPro"/>
</dbReference>
<evidence type="ECO:0000256" key="6">
    <source>
        <dbReference type="ARBA" id="ARBA00023242"/>
    </source>
</evidence>
<dbReference type="GO" id="GO:0008270">
    <property type="term" value="F:zinc ion binding"/>
    <property type="evidence" value="ECO:0007669"/>
    <property type="project" value="InterPro"/>
</dbReference>
<dbReference type="InterPro" id="IPR007219">
    <property type="entry name" value="XnlR_reg_dom"/>
</dbReference>
<evidence type="ECO:0000313" key="9">
    <source>
        <dbReference type="EMBL" id="KIY62636.1"/>
    </source>
</evidence>
<dbReference type="PANTHER" id="PTHR31845">
    <property type="entry name" value="FINGER DOMAIN PROTEIN, PUTATIVE-RELATED"/>
    <property type="match status" value="1"/>
</dbReference>
<feature type="compositionally biased region" description="Basic and acidic residues" evidence="7">
    <location>
        <begin position="11"/>
        <end position="21"/>
    </location>
</feature>
<feature type="compositionally biased region" description="Pro residues" evidence="7">
    <location>
        <begin position="157"/>
        <end position="170"/>
    </location>
</feature>
<feature type="compositionally biased region" description="Basic and acidic residues" evidence="7">
    <location>
        <begin position="249"/>
        <end position="268"/>
    </location>
</feature>
<keyword evidence="3" id="KW-0805">Transcription regulation</keyword>
<feature type="compositionally biased region" description="Basic residues" evidence="7">
    <location>
        <begin position="269"/>
        <end position="278"/>
    </location>
</feature>
<dbReference type="PANTHER" id="PTHR31845:SF17">
    <property type="entry name" value="ZN(II)2CYS6 TRANSCRIPTION FACTOR (EUROFUNG)"/>
    <property type="match status" value="1"/>
</dbReference>
<evidence type="ECO:0000256" key="1">
    <source>
        <dbReference type="ARBA" id="ARBA00004123"/>
    </source>
</evidence>
<feature type="compositionally biased region" description="Low complexity" evidence="7">
    <location>
        <begin position="146"/>
        <end position="156"/>
    </location>
</feature>
<evidence type="ECO:0000259" key="8">
    <source>
        <dbReference type="PROSITE" id="PS50048"/>
    </source>
</evidence>
<feature type="region of interest" description="Disordered" evidence="7">
    <location>
        <begin position="1"/>
        <end position="31"/>
    </location>
</feature>
<keyword evidence="10" id="KW-1185">Reference proteome</keyword>
<dbReference type="PROSITE" id="PS50048">
    <property type="entry name" value="ZN2_CY6_FUNGAL_2"/>
    <property type="match status" value="1"/>
</dbReference>
<dbReference type="SMART" id="SM00906">
    <property type="entry name" value="Fungal_trans"/>
    <property type="match status" value="1"/>
</dbReference>
<dbReference type="Pfam" id="PF00172">
    <property type="entry name" value="Zn_clus"/>
    <property type="match status" value="1"/>
</dbReference>
<dbReference type="Gene3D" id="4.10.240.10">
    <property type="entry name" value="Zn(2)-C6 fungal-type DNA-binding domain"/>
    <property type="match status" value="1"/>
</dbReference>
<keyword evidence="6" id="KW-0539">Nucleus</keyword>
<protein>
    <recommendedName>
        <fullName evidence="8">Zn(2)-C6 fungal-type domain-containing protein</fullName>
    </recommendedName>
</protein>
<organism evidence="9 10">
    <name type="scientific">Cylindrobasidium torrendii FP15055 ss-10</name>
    <dbReference type="NCBI Taxonomy" id="1314674"/>
    <lineage>
        <taxon>Eukaryota</taxon>
        <taxon>Fungi</taxon>
        <taxon>Dikarya</taxon>
        <taxon>Basidiomycota</taxon>
        <taxon>Agaricomycotina</taxon>
        <taxon>Agaricomycetes</taxon>
        <taxon>Agaricomycetidae</taxon>
        <taxon>Agaricales</taxon>
        <taxon>Marasmiineae</taxon>
        <taxon>Physalacriaceae</taxon>
        <taxon>Cylindrobasidium</taxon>
    </lineage>
</organism>
<reference evidence="9 10" key="1">
    <citation type="journal article" date="2015" name="Fungal Genet. Biol.">
        <title>Evolution of novel wood decay mechanisms in Agaricales revealed by the genome sequences of Fistulina hepatica and Cylindrobasidium torrendii.</title>
        <authorList>
            <person name="Floudas D."/>
            <person name="Held B.W."/>
            <person name="Riley R."/>
            <person name="Nagy L.G."/>
            <person name="Koehler G."/>
            <person name="Ransdell A.S."/>
            <person name="Younus H."/>
            <person name="Chow J."/>
            <person name="Chiniquy J."/>
            <person name="Lipzen A."/>
            <person name="Tritt A."/>
            <person name="Sun H."/>
            <person name="Haridas S."/>
            <person name="LaButti K."/>
            <person name="Ohm R.A."/>
            <person name="Kues U."/>
            <person name="Blanchette R.A."/>
            <person name="Grigoriev I.V."/>
            <person name="Minto R.E."/>
            <person name="Hibbett D.S."/>
        </authorList>
    </citation>
    <scope>NUCLEOTIDE SEQUENCE [LARGE SCALE GENOMIC DNA]</scope>
    <source>
        <strain evidence="9 10">FP15055 ss-10</strain>
    </source>
</reference>
<evidence type="ECO:0000256" key="7">
    <source>
        <dbReference type="SAM" id="MobiDB-lite"/>
    </source>
</evidence>
<dbReference type="SMART" id="SM00066">
    <property type="entry name" value="GAL4"/>
    <property type="match status" value="1"/>
</dbReference>
<feature type="region of interest" description="Disordered" evidence="7">
    <location>
        <begin position="143"/>
        <end position="231"/>
    </location>
</feature>
<evidence type="ECO:0000256" key="5">
    <source>
        <dbReference type="ARBA" id="ARBA00023163"/>
    </source>
</evidence>
<dbReference type="GO" id="GO:0000976">
    <property type="term" value="F:transcription cis-regulatory region binding"/>
    <property type="evidence" value="ECO:0007669"/>
    <property type="project" value="TreeGrafter"/>
</dbReference>
<proteinExistence type="predicted"/>
<dbReference type="EMBL" id="KN880762">
    <property type="protein sequence ID" value="KIY62636.1"/>
    <property type="molecule type" value="Genomic_DNA"/>
</dbReference>
<dbReference type="GO" id="GO:0005634">
    <property type="term" value="C:nucleus"/>
    <property type="evidence" value="ECO:0007669"/>
    <property type="project" value="UniProtKB-SubCell"/>
</dbReference>